<feature type="domain" description="KH type-2" evidence="9">
    <location>
        <begin position="38"/>
        <end position="117"/>
    </location>
</feature>
<evidence type="ECO:0000313" key="10">
    <source>
        <dbReference type="EMBL" id="PIR07592.1"/>
    </source>
</evidence>
<gene>
    <name evidence="8" type="primary">rpsC</name>
    <name evidence="10" type="ORF">COV54_00280</name>
</gene>
<comment type="similarity">
    <text evidence="1 8">Belongs to the universal ribosomal protein uS3 family.</text>
</comment>
<dbReference type="PANTHER" id="PTHR11760">
    <property type="entry name" value="30S/40S RIBOSOMAL PROTEIN S3"/>
    <property type="match status" value="1"/>
</dbReference>
<evidence type="ECO:0000256" key="7">
    <source>
        <dbReference type="ARBA" id="ARBA00035257"/>
    </source>
</evidence>
<accession>A0A2H0NFC5</accession>
<dbReference type="GO" id="GO:0003729">
    <property type="term" value="F:mRNA binding"/>
    <property type="evidence" value="ECO:0007669"/>
    <property type="project" value="UniProtKB-UniRule"/>
</dbReference>
<dbReference type="CDD" id="cd02412">
    <property type="entry name" value="KH-II_30S_S3"/>
    <property type="match status" value="1"/>
</dbReference>
<dbReference type="InterPro" id="IPR036419">
    <property type="entry name" value="Ribosomal_S3_C_sf"/>
</dbReference>
<name>A0A2H0NFC5_9BACT</name>
<reference evidence="10 11" key="1">
    <citation type="submission" date="2017-09" db="EMBL/GenBank/DDBJ databases">
        <title>Depth-based differentiation of microbial function through sediment-hosted aquifers and enrichment of novel symbionts in the deep terrestrial subsurface.</title>
        <authorList>
            <person name="Probst A.J."/>
            <person name="Ladd B."/>
            <person name="Jarett J.K."/>
            <person name="Geller-Mcgrath D.E."/>
            <person name="Sieber C.M."/>
            <person name="Emerson J.B."/>
            <person name="Anantharaman K."/>
            <person name="Thomas B.C."/>
            <person name="Malmstrom R."/>
            <person name="Stieglmeier M."/>
            <person name="Klingl A."/>
            <person name="Woyke T."/>
            <person name="Ryan C.M."/>
            <person name="Banfield J.F."/>
        </authorList>
    </citation>
    <scope>NUCLEOTIDE SEQUENCE [LARGE SCALE GENOMIC DNA]</scope>
    <source>
        <strain evidence="10">CG11_big_fil_rev_8_21_14_0_20_38_23</strain>
    </source>
</reference>
<dbReference type="PANTHER" id="PTHR11760:SF19">
    <property type="entry name" value="SMALL RIBOSOMAL SUBUNIT PROTEIN US3C"/>
    <property type="match status" value="1"/>
</dbReference>
<dbReference type="GO" id="GO:0006412">
    <property type="term" value="P:translation"/>
    <property type="evidence" value="ECO:0007669"/>
    <property type="project" value="UniProtKB-UniRule"/>
</dbReference>
<evidence type="ECO:0000256" key="8">
    <source>
        <dbReference type="HAMAP-Rule" id="MF_01309"/>
    </source>
</evidence>
<dbReference type="EMBL" id="PCWR01000007">
    <property type="protein sequence ID" value="PIR07592.1"/>
    <property type="molecule type" value="Genomic_DNA"/>
</dbReference>
<protein>
    <recommendedName>
        <fullName evidence="7 8">Small ribosomal subunit protein uS3</fullName>
    </recommendedName>
</protein>
<dbReference type="InterPro" id="IPR009019">
    <property type="entry name" value="KH_sf_prok-type"/>
</dbReference>
<dbReference type="InterPro" id="IPR015946">
    <property type="entry name" value="KH_dom-like_a/b"/>
</dbReference>
<evidence type="ECO:0000256" key="2">
    <source>
        <dbReference type="ARBA" id="ARBA00022730"/>
    </source>
</evidence>
<dbReference type="InterPro" id="IPR004044">
    <property type="entry name" value="KH_dom_type_2"/>
</dbReference>
<evidence type="ECO:0000256" key="6">
    <source>
        <dbReference type="ARBA" id="ARBA00024998"/>
    </source>
</evidence>
<dbReference type="Pfam" id="PF00189">
    <property type="entry name" value="Ribosomal_S3_C"/>
    <property type="match status" value="1"/>
</dbReference>
<dbReference type="InterPro" id="IPR057258">
    <property type="entry name" value="Ribosomal_uS3"/>
</dbReference>
<dbReference type="GO" id="GO:0022627">
    <property type="term" value="C:cytosolic small ribosomal subunit"/>
    <property type="evidence" value="ECO:0007669"/>
    <property type="project" value="TreeGrafter"/>
</dbReference>
<comment type="subunit">
    <text evidence="8">Part of the 30S ribosomal subunit. Forms a tight complex with proteins S10 and S14.</text>
</comment>
<comment type="function">
    <text evidence="6 8">Binds the lower part of the 30S subunit head. Binds mRNA in the 70S ribosome, positioning it for translation.</text>
</comment>
<dbReference type="FunFam" id="3.30.300.20:FF:000001">
    <property type="entry name" value="30S ribosomal protein S3"/>
    <property type="match status" value="1"/>
</dbReference>
<dbReference type="HAMAP" id="MF_01309_B">
    <property type="entry name" value="Ribosomal_uS3_B"/>
    <property type="match status" value="1"/>
</dbReference>
<keyword evidence="4 8" id="KW-0689">Ribosomal protein</keyword>
<comment type="caution">
    <text evidence="10">The sequence shown here is derived from an EMBL/GenBank/DDBJ whole genome shotgun (WGS) entry which is preliminary data.</text>
</comment>
<dbReference type="InterPro" id="IPR001351">
    <property type="entry name" value="Ribosomal_uS3_C"/>
</dbReference>
<keyword evidence="5 8" id="KW-0687">Ribonucleoprotein</keyword>
<evidence type="ECO:0000256" key="3">
    <source>
        <dbReference type="ARBA" id="ARBA00022884"/>
    </source>
</evidence>
<dbReference type="GO" id="GO:0003735">
    <property type="term" value="F:structural constituent of ribosome"/>
    <property type="evidence" value="ECO:0007669"/>
    <property type="project" value="InterPro"/>
</dbReference>
<dbReference type="InterPro" id="IPR005704">
    <property type="entry name" value="Ribosomal_uS3_bac-typ"/>
</dbReference>
<dbReference type="Gene3D" id="3.30.1140.32">
    <property type="entry name" value="Ribosomal protein S3, C-terminal domain"/>
    <property type="match status" value="1"/>
</dbReference>
<keyword evidence="2 8" id="KW-0699">rRNA-binding</keyword>
<proteinExistence type="inferred from homology"/>
<keyword evidence="3 8" id="KW-0694">RNA-binding</keyword>
<organism evidence="10 11">
    <name type="scientific">Candidatus Jorgensenbacteria bacterium CG11_big_fil_rev_8_21_14_0_20_38_23</name>
    <dbReference type="NCBI Taxonomy" id="1974594"/>
    <lineage>
        <taxon>Bacteria</taxon>
        <taxon>Candidatus Joergenseniibacteriota</taxon>
    </lineage>
</organism>
<evidence type="ECO:0000259" key="9">
    <source>
        <dbReference type="PROSITE" id="PS50823"/>
    </source>
</evidence>
<dbReference type="Pfam" id="PF07650">
    <property type="entry name" value="KH_2"/>
    <property type="match status" value="1"/>
</dbReference>
<evidence type="ECO:0000313" key="11">
    <source>
        <dbReference type="Proteomes" id="UP000228867"/>
    </source>
</evidence>
<dbReference type="GO" id="GO:0019843">
    <property type="term" value="F:rRNA binding"/>
    <property type="evidence" value="ECO:0007669"/>
    <property type="project" value="UniProtKB-UniRule"/>
</dbReference>
<dbReference type="SUPFAM" id="SSF54821">
    <property type="entry name" value="Ribosomal protein S3 C-terminal domain"/>
    <property type="match status" value="1"/>
</dbReference>
<evidence type="ECO:0000256" key="5">
    <source>
        <dbReference type="ARBA" id="ARBA00023274"/>
    </source>
</evidence>
<sequence length="227" mass="26298">MATKINPISFRLGLNKNWSSRWFFKKNLRFFIEEDYFIREFIKNKILTAGIDAIEIERTGEQIKISIRASRPGLIIGRGGKGIEELKNSLLKQLRRLRQKNNKPEDIVLNLNVEELNRTEVSAPVMAQQIAFELEKRLRYRSVMKKFLSNIMQYRGVQGAKIRMSGRLNGATISRYDWLAKGQMPLSTLRANIDYGEATAFNSYGTVGVKVWIYKGEVFNEKIESRK</sequence>
<dbReference type="AlphaFoldDB" id="A0A2H0NFC5"/>
<evidence type="ECO:0000256" key="4">
    <source>
        <dbReference type="ARBA" id="ARBA00022980"/>
    </source>
</evidence>
<dbReference type="SUPFAM" id="SSF54814">
    <property type="entry name" value="Prokaryotic type KH domain (KH-domain type II)"/>
    <property type="match status" value="1"/>
</dbReference>
<dbReference type="Proteomes" id="UP000228867">
    <property type="component" value="Unassembled WGS sequence"/>
</dbReference>
<evidence type="ECO:0000256" key="1">
    <source>
        <dbReference type="ARBA" id="ARBA00010761"/>
    </source>
</evidence>
<dbReference type="Gene3D" id="3.30.300.20">
    <property type="match status" value="1"/>
</dbReference>
<dbReference type="PROSITE" id="PS50823">
    <property type="entry name" value="KH_TYPE_2"/>
    <property type="match status" value="1"/>
</dbReference>
<dbReference type="NCBIfam" id="TIGR01009">
    <property type="entry name" value="rpsC_bact"/>
    <property type="match status" value="1"/>
</dbReference>